<evidence type="ECO:0000313" key="1">
    <source>
        <dbReference type="EMBL" id="TRO82666.1"/>
    </source>
</evidence>
<dbReference type="OrthoDB" id="9802230at2"/>
<evidence type="ECO:0000313" key="2">
    <source>
        <dbReference type="Proteomes" id="UP000317155"/>
    </source>
</evidence>
<dbReference type="AlphaFoldDB" id="A0A550JHI8"/>
<proteinExistence type="predicted"/>
<organism evidence="1 2">
    <name type="scientific">Trichloromonas acetexigens</name>
    <dbReference type="NCBI Taxonomy" id="38815"/>
    <lineage>
        <taxon>Bacteria</taxon>
        <taxon>Pseudomonadati</taxon>
        <taxon>Thermodesulfobacteriota</taxon>
        <taxon>Desulfuromonadia</taxon>
        <taxon>Desulfuromonadales</taxon>
        <taxon>Trichloromonadaceae</taxon>
        <taxon>Trichloromonas</taxon>
    </lineage>
</organism>
<dbReference type="RefSeq" id="WP_092056873.1">
    <property type="nucleotide sequence ID" value="NZ_FOJJ01000023.1"/>
</dbReference>
<comment type="caution">
    <text evidence="1">The sequence shown here is derived from an EMBL/GenBank/DDBJ whole genome shotgun (WGS) entry which is preliminary data.</text>
</comment>
<gene>
    <name evidence="1" type="ORF">FL622_05640</name>
</gene>
<accession>A0A550JHI8</accession>
<dbReference type="Proteomes" id="UP000317155">
    <property type="component" value="Unassembled WGS sequence"/>
</dbReference>
<name>A0A550JHI8_9BACT</name>
<keyword evidence="2" id="KW-1185">Reference proteome</keyword>
<dbReference type="EMBL" id="VJVV01000003">
    <property type="protein sequence ID" value="TRO82666.1"/>
    <property type="molecule type" value="Genomic_DNA"/>
</dbReference>
<reference evidence="1 2" key="1">
    <citation type="submission" date="2019-07" db="EMBL/GenBank/DDBJ databases">
        <title>Insights of Desulfuromonas acetexigens electromicrobiology.</title>
        <authorList>
            <person name="Katuri K."/>
            <person name="Sapireddy V."/>
            <person name="Shaw D.R."/>
            <person name="Saikaly P."/>
        </authorList>
    </citation>
    <scope>NUCLEOTIDE SEQUENCE [LARGE SCALE GENOMIC DNA]</scope>
    <source>
        <strain evidence="1 2">2873</strain>
    </source>
</reference>
<protein>
    <submittedName>
        <fullName evidence="1">Phage tail assembly protein</fullName>
    </submittedName>
</protein>
<sequence length="122" mass="13648">MTLQTEFPFTLPRGFVDGEGNLHREGVMRLATAFDEIAPMKDPRVQANPAYLVIILLSRVIVRLGTHSSLNPKMVEGLFSADLAFLQDFYRRINDYGTSRMEVSCPHCEGRFSVEVNGSGEP</sequence>